<gene>
    <name evidence="1" type="ORF">cpu_16500</name>
</gene>
<dbReference type="STRING" id="870242.cpu_16500"/>
<dbReference type="SUPFAM" id="SSF101386">
    <property type="entry name" value="all-alpha NTP pyrophosphatases"/>
    <property type="match status" value="1"/>
</dbReference>
<accession>A0A1L8CW49</accession>
<dbReference type="EMBL" id="BDJK01000030">
    <property type="protein sequence ID" value="GAV23140.1"/>
    <property type="molecule type" value="Genomic_DNA"/>
</dbReference>
<dbReference type="Proteomes" id="UP000187485">
    <property type="component" value="Unassembled WGS sequence"/>
</dbReference>
<evidence type="ECO:0000313" key="1">
    <source>
        <dbReference type="EMBL" id="GAV23140.1"/>
    </source>
</evidence>
<reference evidence="2" key="1">
    <citation type="submission" date="2016-12" db="EMBL/GenBank/DDBJ databases">
        <title>Draft Genome Sequences od Carboxydothermus pertinax and islandicus, Hydrogenogenic Carboxydotrophic Bacteria.</title>
        <authorList>
            <person name="Fukuyama Y."/>
            <person name="Ohmae K."/>
            <person name="Yoneda Y."/>
            <person name="Yoshida T."/>
            <person name="Sako Y."/>
        </authorList>
    </citation>
    <scope>NUCLEOTIDE SEQUENCE [LARGE SCALE GENOMIC DNA]</scope>
    <source>
        <strain evidence="2">Ug1</strain>
    </source>
</reference>
<dbReference type="AlphaFoldDB" id="A0A1L8CW49"/>
<sequence>MKDLLCDHFQETVGELLIRHKSILDVLSKLDEASARVHRSTIKAVTQCGCLKIDAKKPTIPEDATLWQLKEIFNSHLKGELCSNCKDTIEKEMGRLLFYLAALCNHLDINLYDVFIKEQKTLDTLNYFNFT</sequence>
<name>A0A1L8CW49_9THEO</name>
<dbReference type="RefSeq" id="WP_075859590.1">
    <property type="nucleotide sequence ID" value="NZ_BDJK01000030.1"/>
</dbReference>
<proteinExistence type="predicted"/>
<protein>
    <recommendedName>
        <fullName evidence="3">DUF1573 domain-containing protein</fullName>
    </recommendedName>
</protein>
<organism evidence="1 2">
    <name type="scientific">Carboxydothermus pertinax</name>
    <dbReference type="NCBI Taxonomy" id="870242"/>
    <lineage>
        <taxon>Bacteria</taxon>
        <taxon>Bacillati</taxon>
        <taxon>Bacillota</taxon>
        <taxon>Clostridia</taxon>
        <taxon>Thermoanaerobacterales</taxon>
        <taxon>Thermoanaerobacteraceae</taxon>
        <taxon>Carboxydothermus</taxon>
    </lineage>
</organism>
<dbReference type="Gene3D" id="1.10.287.1080">
    <property type="entry name" value="MazG-like"/>
    <property type="match status" value="1"/>
</dbReference>
<comment type="caution">
    <text evidence="1">The sequence shown here is derived from an EMBL/GenBank/DDBJ whole genome shotgun (WGS) entry which is preliminary data.</text>
</comment>
<evidence type="ECO:0008006" key="3">
    <source>
        <dbReference type="Google" id="ProtNLM"/>
    </source>
</evidence>
<keyword evidence="2" id="KW-1185">Reference proteome</keyword>
<dbReference type="OrthoDB" id="2988649at2"/>
<evidence type="ECO:0000313" key="2">
    <source>
        <dbReference type="Proteomes" id="UP000187485"/>
    </source>
</evidence>